<organism evidence="7 8">
    <name type="scientific">Candidatus Accumulibacter meliphilus</name>
    <dbReference type="NCBI Taxonomy" id="2211374"/>
    <lineage>
        <taxon>Bacteria</taxon>
        <taxon>Pseudomonadati</taxon>
        <taxon>Pseudomonadota</taxon>
        <taxon>Betaproteobacteria</taxon>
        <taxon>Candidatus Accumulibacter</taxon>
    </lineage>
</organism>
<evidence type="ECO:0000256" key="1">
    <source>
        <dbReference type="ARBA" id="ARBA00004141"/>
    </source>
</evidence>
<accession>A0A369XUM5</accession>
<dbReference type="EMBL" id="QPGA01000001">
    <property type="protein sequence ID" value="RDE52472.1"/>
    <property type="molecule type" value="Genomic_DNA"/>
</dbReference>
<feature type="transmembrane region" description="Helical" evidence="5">
    <location>
        <begin position="339"/>
        <end position="363"/>
    </location>
</feature>
<name>A0A369XUM5_9PROT</name>
<evidence type="ECO:0000313" key="8">
    <source>
        <dbReference type="Proteomes" id="UP000253831"/>
    </source>
</evidence>
<evidence type="ECO:0000256" key="5">
    <source>
        <dbReference type="SAM" id="Phobius"/>
    </source>
</evidence>
<feature type="transmembrane region" description="Helical" evidence="5">
    <location>
        <begin position="369"/>
        <end position="386"/>
    </location>
</feature>
<feature type="transmembrane region" description="Helical" evidence="5">
    <location>
        <begin position="12"/>
        <end position="34"/>
    </location>
</feature>
<dbReference type="GO" id="GO:0016020">
    <property type="term" value="C:membrane"/>
    <property type="evidence" value="ECO:0007669"/>
    <property type="project" value="UniProtKB-SubCell"/>
</dbReference>
<keyword evidence="2 5" id="KW-0812">Transmembrane</keyword>
<dbReference type="Pfam" id="PF04932">
    <property type="entry name" value="Wzy_C"/>
    <property type="match status" value="1"/>
</dbReference>
<evidence type="ECO:0000256" key="4">
    <source>
        <dbReference type="ARBA" id="ARBA00023136"/>
    </source>
</evidence>
<dbReference type="InterPro" id="IPR007016">
    <property type="entry name" value="O-antigen_ligase-rel_domated"/>
</dbReference>
<feature type="transmembrane region" description="Helical" evidence="5">
    <location>
        <begin position="66"/>
        <end position="84"/>
    </location>
</feature>
<feature type="domain" description="O-antigen ligase-related" evidence="6">
    <location>
        <begin position="198"/>
        <end position="322"/>
    </location>
</feature>
<comment type="subcellular location">
    <subcellularLocation>
        <location evidence="1">Membrane</location>
        <topology evidence="1">Multi-pass membrane protein</topology>
    </subcellularLocation>
</comment>
<evidence type="ECO:0000256" key="3">
    <source>
        <dbReference type="ARBA" id="ARBA00022989"/>
    </source>
</evidence>
<proteinExistence type="predicted"/>
<reference evidence="7 8" key="1">
    <citation type="submission" date="2018-05" db="EMBL/GenBank/DDBJ databases">
        <title>Integrated omic analyses show evidence that a Ca. Accumulibacter phosphatis strain performs denitrification under micro-aerobic conditions.</title>
        <authorList>
            <person name="Camejo P.Y."/>
            <person name="Katherine M.D."/>
            <person name="Daniel N.R."/>
        </authorList>
    </citation>
    <scope>NUCLEOTIDE SEQUENCE [LARGE SCALE GENOMIC DNA]</scope>
    <source>
        <strain evidence="7">UW-LDO-IC</strain>
    </source>
</reference>
<feature type="transmembrane region" description="Helical" evidence="5">
    <location>
        <begin position="232"/>
        <end position="250"/>
    </location>
</feature>
<dbReference type="PANTHER" id="PTHR37422:SF13">
    <property type="entry name" value="LIPOPOLYSACCHARIDE BIOSYNTHESIS PROTEIN PA4999-RELATED"/>
    <property type="match status" value="1"/>
</dbReference>
<gene>
    <name evidence="7" type="ORF">DVS81_01580</name>
</gene>
<feature type="transmembrane region" description="Helical" evidence="5">
    <location>
        <begin position="128"/>
        <end position="150"/>
    </location>
</feature>
<protein>
    <recommendedName>
        <fullName evidence="6">O-antigen ligase-related domain-containing protein</fullName>
    </recommendedName>
</protein>
<evidence type="ECO:0000259" key="6">
    <source>
        <dbReference type="Pfam" id="PF04932"/>
    </source>
</evidence>
<feature type="transmembrane region" description="Helical" evidence="5">
    <location>
        <begin position="310"/>
        <end position="332"/>
    </location>
</feature>
<sequence>MPPLVLTRSQQAFSFICNWLLPLGYVTLLVGLVVLPDRSIYTKFFYALIAAPAAIAMLLRPATLRVLLREPIVILFLAFATWSLLSGSWSDSDTSIGSMLKKPLYVLLLFAACSLLSLQASKRLEQSTLVGALLMIPLTMYSLGTFAIAWTPGERLVGPGALDNPLLSSHIFGFFCTLCLAVGITLPRRQACMAFAPAVIFGGALLATGSRSPLVATALVCVWLAIACWNKRSIILVAAGISALLALLLLHPDALLGRGDSYRLEIWHQALAKISQHPWLGFGVGASLAIDIKDFAVPFSEPHSFALGVLYYTGIIGLSLWLALNAVALSLCWRHRHRLGFLVGGALLIYGAGAGLAEGGWILSRPQEHWFLTWIPLALIAAYNIAARQAKEAPR</sequence>
<evidence type="ECO:0000256" key="2">
    <source>
        <dbReference type="ARBA" id="ARBA00022692"/>
    </source>
</evidence>
<feature type="transmembrane region" description="Helical" evidence="5">
    <location>
        <begin position="198"/>
        <end position="226"/>
    </location>
</feature>
<feature type="transmembrane region" description="Helical" evidence="5">
    <location>
        <begin position="170"/>
        <end position="186"/>
    </location>
</feature>
<dbReference type="Proteomes" id="UP000253831">
    <property type="component" value="Unassembled WGS sequence"/>
</dbReference>
<dbReference type="AlphaFoldDB" id="A0A369XUM5"/>
<evidence type="ECO:0000313" key="7">
    <source>
        <dbReference type="EMBL" id="RDE52472.1"/>
    </source>
</evidence>
<dbReference type="InterPro" id="IPR051533">
    <property type="entry name" value="WaaL-like"/>
</dbReference>
<keyword evidence="3 5" id="KW-1133">Transmembrane helix</keyword>
<feature type="transmembrane region" description="Helical" evidence="5">
    <location>
        <begin position="104"/>
        <end position="121"/>
    </location>
</feature>
<dbReference type="PANTHER" id="PTHR37422">
    <property type="entry name" value="TEICHURONIC ACID BIOSYNTHESIS PROTEIN TUAE"/>
    <property type="match status" value="1"/>
</dbReference>
<feature type="transmembrane region" description="Helical" evidence="5">
    <location>
        <begin position="40"/>
        <end position="59"/>
    </location>
</feature>
<keyword evidence="4 5" id="KW-0472">Membrane</keyword>
<comment type="caution">
    <text evidence="7">The sequence shown here is derived from an EMBL/GenBank/DDBJ whole genome shotgun (WGS) entry which is preliminary data.</text>
</comment>